<evidence type="ECO:0000256" key="11">
    <source>
        <dbReference type="ARBA" id="ARBA00022490"/>
    </source>
</evidence>
<keyword evidence="22 31" id="KW-0560">Oxidoreductase</keyword>
<dbReference type="SUPFAM" id="SSF51905">
    <property type="entry name" value="FAD/NAD(P)-binding domain"/>
    <property type="match status" value="1"/>
</dbReference>
<keyword evidence="11" id="KW-0963">Cytoplasm</keyword>
<dbReference type="GO" id="GO:0004362">
    <property type="term" value="F:glutathione-disulfide reductase (NADPH) activity"/>
    <property type="evidence" value="ECO:0007669"/>
    <property type="project" value="TreeGrafter"/>
</dbReference>
<comment type="function">
    <text evidence="27">Displays thioredoxin reductase, glutaredoxin and glutathione reductase activities. Catalyzes disulfide bond isomerization. Promotes disulfide bond formation between GPX4 and various sperm proteins and may play a role in sperm maturation by promoting formation of sperm structural components.</text>
</comment>
<evidence type="ECO:0000256" key="19">
    <source>
        <dbReference type="ARBA" id="ARBA00022871"/>
    </source>
</evidence>
<evidence type="ECO:0000256" key="9">
    <source>
        <dbReference type="ARBA" id="ARBA00022473"/>
    </source>
</evidence>
<dbReference type="InterPro" id="IPR036188">
    <property type="entry name" value="FAD/NAD-bd_sf"/>
</dbReference>
<evidence type="ECO:0000256" key="14">
    <source>
        <dbReference type="ARBA" id="ARBA00022782"/>
    </source>
</evidence>
<feature type="compositionally biased region" description="Polar residues" evidence="32">
    <location>
        <begin position="407"/>
        <end position="416"/>
    </location>
</feature>
<dbReference type="AlphaFoldDB" id="A0A6J3H5Q7"/>
<keyword evidence="18" id="KW-0521">NADP</keyword>
<comment type="subunit">
    <text evidence="6">Homodimer.</text>
</comment>
<keyword evidence="24" id="KW-0539">Nucleus</keyword>
<evidence type="ECO:0000256" key="18">
    <source>
        <dbReference type="ARBA" id="ARBA00022857"/>
    </source>
</evidence>
<dbReference type="InterPro" id="IPR004099">
    <property type="entry name" value="Pyr_nucl-diS_OxRdtase_dimer"/>
</dbReference>
<dbReference type="SUPFAM" id="SSF52833">
    <property type="entry name" value="Thioredoxin-like"/>
    <property type="match status" value="1"/>
</dbReference>
<evidence type="ECO:0000259" key="33">
    <source>
        <dbReference type="Pfam" id="PF00462"/>
    </source>
</evidence>
<evidence type="ECO:0000256" key="24">
    <source>
        <dbReference type="ARBA" id="ARBA00023242"/>
    </source>
</evidence>
<evidence type="ECO:0000256" key="1">
    <source>
        <dbReference type="ARBA" id="ARBA00001974"/>
    </source>
</evidence>
<dbReference type="PROSITE" id="PS51354">
    <property type="entry name" value="GLUTAREDOXIN_2"/>
    <property type="match status" value="1"/>
</dbReference>
<dbReference type="EC" id="1.8.1.9" evidence="7"/>
<name>A0A6J3H5Q7_SAPAP</name>
<evidence type="ECO:0000256" key="8">
    <source>
        <dbReference type="ARBA" id="ARBA00022448"/>
    </source>
</evidence>
<evidence type="ECO:0000256" key="15">
    <source>
        <dbReference type="ARBA" id="ARBA00022824"/>
    </source>
</evidence>
<keyword evidence="21" id="KW-0249">Electron transport</keyword>
<dbReference type="GO" id="GO:0007283">
    <property type="term" value="P:spermatogenesis"/>
    <property type="evidence" value="ECO:0007669"/>
    <property type="project" value="UniProtKB-KW"/>
</dbReference>
<evidence type="ECO:0000256" key="27">
    <source>
        <dbReference type="ARBA" id="ARBA00058392"/>
    </source>
</evidence>
<evidence type="ECO:0000256" key="29">
    <source>
        <dbReference type="ARBA" id="ARBA00075119"/>
    </source>
</evidence>
<evidence type="ECO:0000256" key="32">
    <source>
        <dbReference type="SAM" id="MobiDB-lite"/>
    </source>
</evidence>
<evidence type="ECO:0000256" key="3">
    <source>
        <dbReference type="ARBA" id="ARBA00004144"/>
    </source>
</evidence>
<protein>
    <recommendedName>
        <fullName evidence="28">Thioredoxin reductase 3</fullName>
        <ecNumber evidence="7">1.8.1.9</ecNumber>
    </recommendedName>
    <alternativeName>
        <fullName evidence="30">Thioredoxin and glutathione reductase</fullName>
    </alternativeName>
    <alternativeName>
        <fullName evidence="29">Thioredoxin reductase TR2</fullName>
    </alternativeName>
</protein>
<proteinExistence type="inferred from homology"/>
<evidence type="ECO:0000259" key="34">
    <source>
        <dbReference type="Pfam" id="PF02852"/>
    </source>
</evidence>
<evidence type="ECO:0000256" key="31">
    <source>
        <dbReference type="RuleBase" id="RU003691"/>
    </source>
</evidence>
<keyword evidence="10" id="KW-0488">Methylation</keyword>
<dbReference type="GO" id="GO:0050660">
    <property type="term" value="F:flavin adenine dinucleotide binding"/>
    <property type="evidence" value="ECO:0007669"/>
    <property type="project" value="InterPro"/>
</dbReference>
<keyword evidence="9" id="KW-0217">Developmental protein</keyword>
<sequence length="1050" mass="114684">MASCWLAGKRAATRPGTRLRSNRANNAFQDSCSRGTRQQNHVLLAAVVGSTNRMARSRDAFWGRTDGCLAGQTAQGQLGFSAPQQLPLGLCHKKVAPYHSSPEWNWLEWERQWIQMAKDSRVKKRAFGAAKPNGPQNSQGNQDLEVEAPSWNTAPLGAALGRAAPPWRFWVPVGGRQREVPPTSPSPARGLPLPTSGQPRPDPLKDLALSVSQEAAVPPRGRLQKCMLRPGEKPCGEVPPSSPTGCLPGRRGRARPCRAHAAESGNGFCRMLRRAPNSLKNPLLARLCALGWGRRERNVGSWRGVPLALALRGGLKGLLGIIRSKRHCTEAISERHHQDCVMSGRAHNLEIKRLALGRGRGEQRPRGFVRVWSVGSKSSVRHTSARVPAPPPSAFRFVSGPGPAGSESETLEQSPKSPGPGKAGDAPNRRPGHVRGARVASPPERRARLASPGPSSSSEAREELRRRLLGLIERGGVVIFSKSYCPHSTRVKELFSSLGAECYVLELDQVDDGAKIQEVLLEITNQKTVPNIFVNKVHVGGCDQTFQAYQSGLLQKLLHEDSAYDYDLIVIGGGSGGLSCAKEAAILGKKVMVLDFVVPSPRGTSWGLGGTCVNVGCVPKKLMHQAALLGQALHDSRKFGWEYNQQVTHNWETMTKAIQNHIRSLNFGYGLSLREKAVAYVNSYGEFVEHHKIKATNKKGQETYYTAAQFVIATGERPRYLGIQGDKEYCITSDDLFSLPYCPGKTLVVGASYVALECAGFLAGFGLDVTVMVRSILLRGFDQEMAEKVGSYMEQHGVRFLWKFIPVMVQQLEKGSPGKLKVLAKSTEGTETIEEVYNTVLLAIGRDSCTRKIGLEKIGVKINEKSGKIPVNDVEQTSVPYVYAVGDILEGKPELTPVAIQSGKLLARRLFGASLEKCDYINVPTTVFTPLEYGCCGLSEEKAIEVYKKENLEIYHTLFWPLEWTVAGRENNTCYAKIICNKFDHDRVIGFHILGPNAGEVTQGFAAAMKCGLTKQLLDDTIGIHPTCGEVFTTLEITKSSGLDITQKGC</sequence>
<reference evidence="37" key="1">
    <citation type="submission" date="2025-08" db="UniProtKB">
        <authorList>
            <consortium name="RefSeq"/>
        </authorList>
    </citation>
    <scope>IDENTIFICATION</scope>
    <source>
        <tissue evidence="37">Blood</tissue>
    </source>
</reference>
<dbReference type="GO" id="GO:0005739">
    <property type="term" value="C:mitochondrion"/>
    <property type="evidence" value="ECO:0007669"/>
    <property type="project" value="TreeGrafter"/>
</dbReference>
<dbReference type="Pfam" id="PF00462">
    <property type="entry name" value="Glutaredoxin"/>
    <property type="match status" value="1"/>
</dbReference>
<evidence type="ECO:0000256" key="2">
    <source>
        <dbReference type="ARBA" id="ARBA00004123"/>
    </source>
</evidence>
<gene>
    <name evidence="37" type="primary">TXNRD3</name>
</gene>
<evidence type="ECO:0000256" key="16">
    <source>
        <dbReference type="ARBA" id="ARBA00022827"/>
    </source>
</evidence>
<dbReference type="GO" id="GO:0045454">
    <property type="term" value="P:cell redox homeostasis"/>
    <property type="evidence" value="ECO:0007669"/>
    <property type="project" value="InterPro"/>
</dbReference>
<dbReference type="PRINTS" id="PR00411">
    <property type="entry name" value="PNDRDTASEI"/>
</dbReference>
<dbReference type="GO" id="GO:0006749">
    <property type="term" value="P:glutathione metabolic process"/>
    <property type="evidence" value="ECO:0007669"/>
    <property type="project" value="TreeGrafter"/>
</dbReference>
<dbReference type="PANTHER" id="PTHR42737">
    <property type="entry name" value="GLUTATHIONE REDUCTASE"/>
    <property type="match status" value="1"/>
</dbReference>
<keyword evidence="16 31" id="KW-0274">FAD</keyword>
<feature type="region of interest" description="Disordered" evidence="32">
    <location>
        <begin position="174"/>
        <end position="205"/>
    </location>
</feature>
<keyword evidence="20" id="KW-0712">Selenocysteine</keyword>
<dbReference type="CTD" id="114112"/>
<dbReference type="Proteomes" id="UP000504640">
    <property type="component" value="Unplaced"/>
</dbReference>
<evidence type="ECO:0000313" key="36">
    <source>
        <dbReference type="Proteomes" id="UP000504640"/>
    </source>
</evidence>
<dbReference type="Gene3D" id="3.40.30.10">
    <property type="entry name" value="Glutaredoxin"/>
    <property type="match status" value="1"/>
</dbReference>
<comment type="catalytic activity">
    <reaction evidence="26">
        <text>[thioredoxin]-dithiol + NADP(+) = [thioredoxin]-disulfide + NADPH + H(+)</text>
        <dbReference type="Rhea" id="RHEA:20345"/>
        <dbReference type="Rhea" id="RHEA-COMP:10698"/>
        <dbReference type="Rhea" id="RHEA-COMP:10700"/>
        <dbReference type="ChEBI" id="CHEBI:15378"/>
        <dbReference type="ChEBI" id="CHEBI:29950"/>
        <dbReference type="ChEBI" id="CHEBI:50058"/>
        <dbReference type="ChEBI" id="CHEBI:57783"/>
        <dbReference type="ChEBI" id="CHEBI:58349"/>
        <dbReference type="EC" id="1.8.1.9"/>
    </reaction>
</comment>
<feature type="domain" description="Glutaredoxin" evidence="33">
    <location>
        <begin position="477"/>
        <end position="539"/>
    </location>
</feature>
<dbReference type="InterPro" id="IPR046952">
    <property type="entry name" value="GSHR/TRXR-like"/>
</dbReference>
<evidence type="ECO:0000256" key="4">
    <source>
        <dbReference type="ARBA" id="ARBA00004496"/>
    </source>
</evidence>
<dbReference type="RefSeq" id="XP_032125149.1">
    <property type="nucleotide sequence ID" value="XM_032269258.1"/>
</dbReference>
<evidence type="ECO:0000256" key="30">
    <source>
        <dbReference type="ARBA" id="ARBA00082578"/>
    </source>
</evidence>
<dbReference type="InterPro" id="IPR016156">
    <property type="entry name" value="FAD/NAD-linked_Rdtase_dimer_sf"/>
</dbReference>
<keyword evidence="23" id="KW-1015">Disulfide bond</keyword>
<dbReference type="PANTHER" id="PTHR42737:SF6">
    <property type="entry name" value="THIOREDOXIN-DISULFIDE REDUCTASE"/>
    <property type="match status" value="1"/>
</dbReference>
<evidence type="ECO:0000256" key="28">
    <source>
        <dbReference type="ARBA" id="ARBA00074129"/>
    </source>
</evidence>
<dbReference type="SUPFAM" id="SSF55424">
    <property type="entry name" value="FAD/NAD-linked reductases, dimerisation (C-terminal) domain"/>
    <property type="match status" value="1"/>
</dbReference>
<keyword evidence="25 31" id="KW-0676">Redox-active center</keyword>
<dbReference type="FunFam" id="3.40.30.10:FF:000161">
    <property type="entry name" value="Thioredoxin reductase 3"/>
    <property type="match status" value="1"/>
</dbReference>
<evidence type="ECO:0000256" key="5">
    <source>
        <dbReference type="ARBA" id="ARBA00007532"/>
    </source>
</evidence>
<dbReference type="GO" id="GO:0030154">
    <property type="term" value="P:cell differentiation"/>
    <property type="evidence" value="ECO:0007669"/>
    <property type="project" value="UniProtKB-KW"/>
</dbReference>
<dbReference type="InterPro" id="IPR023753">
    <property type="entry name" value="FAD/NAD-binding_dom"/>
</dbReference>
<comment type="similarity">
    <text evidence="5 31">Belongs to the class-I pyridine nucleotide-disulfide oxidoreductase family.</text>
</comment>
<evidence type="ECO:0000313" key="37">
    <source>
        <dbReference type="RefSeq" id="XP_032125149.1"/>
    </source>
</evidence>
<dbReference type="FunFam" id="3.50.50.60:FF:000190">
    <property type="entry name" value="Thioredoxin reductase"/>
    <property type="match status" value="1"/>
</dbReference>
<dbReference type="GO" id="GO:0034599">
    <property type="term" value="P:cellular response to oxidative stress"/>
    <property type="evidence" value="ECO:0007669"/>
    <property type="project" value="TreeGrafter"/>
</dbReference>
<dbReference type="InterPro" id="IPR002109">
    <property type="entry name" value="Glutaredoxin"/>
</dbReference>
<evidence type="ECO:0000256" key="13">
    <source>
        <dbReference type="ARBA" id="ARBA00022630"/>
    </source>
</evidence>
<dbReference type="PROSITE" id="PS00076">
    <property type="entry name" value="PYRIDINE_REDOX_1"/>
    <property type="match status" value="1"/>
</dbReference>
<organism evidence="36 37">
    <name type="scientific">Sapajus apella</name>
    <name type="common">Brown-capped capuchin</name>
    <name type="synonym">Cebus apella</name>
    <dbReference type="NCBI Taxonomy" id="9515"/>
    <lineage>
        <taxon>Eukaryota</taxon>
        <taxon>Metazoa</taxon>
        <taxon>Chordata</taxon>
        <taxon>Craniata</taxon>
        <taxon>Vertebrata</taxon>
        <taxon>Euteleostomi</taxon>
        <taxon>Mammalia</taxon>
        <taxon>Eutheria</taxon>
        <taxon>Euarchontoglires</taxon>
        <taxon>Primates</taxon>
        <taxon>Haplorrhini</taxon>
        <taxon>Platyrrhini</taxon>
        <taxon>Cebidae</taxon>
        <taxon>Cebinae</taxon>
        <taxon>Sapajus</taxon>
    </lineage>
</organism>
<dbReference type="PRINTS" id="PR00368">
    <property type="entry name" value="FADPNR"/>
</dbReference>
<keyword evidence="36" id="KW-1185">Reference proteome</keyword>
<feature type="region of interest" description="Disordered" evidence="32">
    <location>
        <begin position="379"/>
        <end position="462"/>
    </location>
</feature>
<evidence type="ECO:0000256" key="23">
    <source>
        <dbReference type="ARBA" id="ARBA00023157"/>
    </source>
</evidence>
<dbReference type="Pfam" id="PF02852">
    <property type="entry name" value="Pyr_redox_dim"/>
    <property type="match status" value="1"/>
</dbReference>
<keyword evidence="15" id="KW-0256">Endoplasmic reticulum</keyword>
<comment type="subcellular location">
    <subcellularLocation>
        <location evidence="4">Cytoplasm</location>
    </subcellularLocation>
    <subcellularLocation>
        <location evidence="3">Microsome</location>
    </subcellularLocation>
    <subcellularLocation>
        <location evidence="2">Nucleus</location>
    </subcellularLocation>
</comment>
<dbReference type="InterPro" id="IPR012999">
    <property type="entry name" value="Pyr_OxRdtase_I_AS"/>
</dbReference>
<keyword evidence="13 31" id="KW-0285">Flavoprotein</keyword>
<dbReference type="Pfam" id="PF07992">
    <property type="entry name" value="Pyr_redox_2"/>
    <property type="match status" value="1"/>
</dbReference>
<keyword evidence="17" id="KW-0492">Microsome</keyword>
<keyword evidence="8" id="KW-0813">Transport</keyword>
<evidence type="ECO:0000256" key="21">
    <source>
        <dbReference type="ARBA" id="ARBA00022982"/>
    </source>
</evidence>
<evidence type="ECO:0000256" key="7">
    <source>
        <dbReference type="ARBA" id="ARBA00012610"/>
    </source>
</evidence>
<evidence type="ECO:0000256" key="26">
    <source>
        <dbReference type="ARBA" id="ARBA00048132"/>
    </source>
</evidence>
<dbReference type="Gene3D" id="3.50.50.60">
    <property type="entry name" value="FAD/NAD(P)-binding domain"/>
    <property type="match status" value="2"/>
</dbReference>
<evidence type="ECO:0000256" key="6">
    <source>
        <dbReference type="ARBA" id="ARBA00011738"/>
    </source>
</evidence>
<dbReference type="NCBIfam" id="TIGR01438">
    <property type="entry name" value="TGR"/>
    <property type="match status" value="1"/>
</dbReference>
<evidence type="ECO:0000256" key="10">
    <source>
        <dbReference type="ARBA" id="ARBA00022481"/>
    </source>
</evidence>
<dbReference type="InterPro" id="IPR011899">
    <property type="entry name" value="Glutaredoxin_euk/vir"/>
</dbReference>
<dbReference type="InterPro" id="IPR006338">
    <property type="entry name" value="Thioredoxin/glutathione_Rdtase"/>
</dbReference>
<keyword evidence="12" id="KW-0597">Phosphoprotein</keyword>
<evidence type="ECO:0000256" key="17">
    <source>
        <dbReference type="ARBA" id="ARBA00022848"/>
    </source>
</evidence>
<feature type="domain" description="FAD/NAD(P)-binding" evidence="35">
    <location>
        <begin position="566"/>
        <end position="903"/>
    </location>
</feature>
<dbReference type="GO" id="GO:0004791">
    <property type="term" value="F:thioredoxin-disulfide reductase (NADPH) activity"/>
    <property type="evidence" value="ECO:0007669"/>
    <property type="project" value="UniProtKB-EC"/>
</dbReference>
<dbReference type="GO" id="GO:0005829">
    <property type="term" value="C:cytosol"/>
    <property type="evidence" value="ECO:0007669"/>
    <property type="project" value="TreeGrafter"/>
</dbReference>
<evidence type="ECO:0000256" key="12">
    <source>
        <dbReference type="ARBA" id="ARBA00022553"/>
    </source>
</evidence>
<evidence type="ECO:0000256" key="25">
    <source>
        <dbReference type="ARBA" id="ARBA00023284"/>
    </source>
</evidence>
<dbReference type="FunFam" id="3.30.390.30:FF:000004">
    <property type="entry name" value="Thioredoxin reductase 1, cytoplasmic"/>
    <property type="match status" value="1"/>
</dbReference>
<evidence type="ECO:0000259" key="35">
    <source>
        <dbReference type="Pfam" id="PF07992"/>
    </source>
</evidence>
<evidence type="ECO:0000256" key="20">
    <source>
        <dbReference type="ARBA" id="ARBA00022933"/>
    </source>
</evidence>
<dbReference type="InterPro" id="IPR036249">
    <property type="entry name" value="Thioredoxin-like_sf"/>
</dbReference>
<dbReference type="GO" id="GO:0005634">
    <property type="term" value="C:nucleus"/>
    <property type="evidence" value="ECO:0007669"/>
    <property type="project" value="UniProtKB-SubCell"/>
</dbReference>
<evidence type="ECO:0000256" key="22">
    <source>
        <dbReference type="ARBA" id="ARBA00023002"/>
    </source>
</evidence>
<keyword evidence="19" id="KW-0744">Spermatogenesis</keyword>
<comment type="cofactor">
    <cofactor evidence="1">
        <name>FAD</name>
        <dbReference type="ChEBI" id="CHEBI:57692"/>
    </cofactor>
</comment>
<dbReference type="Gene3D" id="3.30.390.30">
    <property type="match status" value="1"/>
</dbReference>
<keyword evidence="14" id="KW-0221">Differentiation</keyword>
<accession>A0A6J3H5Q7</accession>
<dbReference type="NCBIfam" id="TIGR02180">
    <property type="entry name" value="GRX_euk"/>
    <property type="match status" value="1"/>
</dbReference>
<dbReference type="CDD" id="cd03419">
    <property type="entry name" value="GRX_GRXh_1_2_like"/>
    <property type="match status" value="1"/>
</dbReference>
<feature type="domain" description="Pyridine nucleotide-disulphide oxidoreductase dimerisation" evidence="34">
    <location>
        <begin position="923"/>
        <end position="1034"/>
    </location>
</feature>
<dbReference type="GeneID" id="116543591"/>